<dbReference type="Gene3D" id="2.150.10.10">
    <property type="entry name" value="Serralysin-like metalloprotease, C-terminal"/>
    <property type="match status" value="1"/>
</dbReference>
<accession>A0A4S3MR59</accession>
<dbReference type="Proteomes" id="UP000309450">
    <property type="component" value="Unassembled WGS sequence"/>
</dbReference>
<dbReference type="RefSeq" id="WP_136392975.1">
    <property type="nucleotide sequence ID" value="NZ_SSND01000001.1"/>
</dbReference>
<evidence type="ECO:0000313" key="2">
    <source>
        <dbReference type="Proteomes" id="UP000309450"/>
    </source>
</evidence>
<dbReference type="InterPro" id="IPR001343">
    <property type="entry name" value="Hemolysn_Ca-bd"/>
</dbReference>
<name>A0A4S3MR59_9RHOB</name>
<dbReference type="GO" id="GO:0005509">
    <property type="term" value="F:calcium ion binding"/>
    <property type="evidence" value="ECO:0007669"/>
    <property type="project" value="InterPro"/>
</dbReference>
<dbReference type="InterPro" id="IPR018511">
    <property type="entry name" value="Hemolysin-typ_Ca-bd_CS"/>
</dbReference>
<dbReference type="PRINTS" id="PR00313">
    <property type="entry name" value="CABNDNGRPT"/>
</dbReference>
<reference evidence="1 2" key="1">
    <citation type="submission" date="2019-04" db="EMBL/GenBank/DDBJ databases">
        <title>Draft genome sequence of Gemmobacter aestuarii sp. nov.</title>
        <authorList>
            <person name="Hameed A."/>
            <person name="Lin S.-Y."/>
            <person name="Shahina M."/>
            <person name="Lai W.-A."/>
            <person name="Young C.-C."/>
        </authorList>
    </citation>
    <scope>NUCLEOTIDE SEQUENCE [LARGE SCALE GENOMIC DNA]</scope>
    <source>
        <strain evidence="1 2">CC-PW-75</strain>
    </source>
</reference>
<organism evidence="1 2">
    <name type="scientific">Aliigemmobacter aestuarii</name>
    <dbReference type="NCBI Taxonomy" id="1445661"/>
    <lineage>
        <taxon>Bacteria</taxon>
        <taxon>Pseudomonadati</taxon>
        <taxon>Pseudomonadota</taxon>
        <taxon>Alphaproteobacteria</taxon>
        <taxon>Rhodobacterales</taxon>
        <taxon>Paracoccaceae</taxon>
        <taxon>Aliigemmobacter</taxon>
    </lineage>
</organism>
<dbReference type="PROSITE" id="PS00330">
    <property type="entry name" value="HEMOLYSIN_CALCIUM"/>
    <property type="match status" value="2"/>
</dbReference>
<dbReference type="OrthoDB" id="9342475at2"/>
<evidence type="ECO:0000313" key="1">
    <source>
        <dbReference type="EMBL" id="THD84594.1"/>
    </source>
</evidence>
<dbReference type="InterPro" id="IPR011049">
    <property type="entry name" value="Serralysin-like_metalloprot_C"/>
</dbReference>
<gene>
    <name evidence="1" type="ORF">E7811_02315</name>
</gene>
<sequence length="419" mass="42459">MLYITGYRSALVDLNADNSVLVTRTGVVGATGPVAISGTTPGNYVYTAGIVHAVRAVVISTGATNFSNTVVQVSDTGMLNGVFSGLEITGRNARVFNAGEILGGLTGVSFAGTGTGSYSSFTNHGTVYSADGSAILRGSGSTTETLRIRNTGLIEGERAALSDNDAVATEIVINRGLIVGDLRFGRGADIFEGRSGTVDGLIDLGADADIARPGREAETIQGGSGADILDFFNGAAVVVDLSNGTDGTGRAAGDVYLGFETVHGSRGGADRITGDALANTLRGFGLADTISGGNGNDRIDGGGGADLLSGGGGNDAFIYASSAEGGDRITDFAYVAGNNDIFLISASGFGAGLAPGALSAGRFRARDDNRAQDADDRFVFRTTDKTLWFDRDGNGAAAPVLIADLQPGATLTANDILLV</sequence>
<dbReference type="EMBL" id="SSND01000001">
    <property type="protein sequence ID" value="THD84594.1"/>
    <property type="molecule type" value="Genomic_DNA"/>
</dbReference>
<keyword evidence="2" id="KW-1185">Reference proteome</keyword>
<dbReference type="Pfam" id="PF00353">
    <property type="entry name" value="HemolysinCabind"/>
    <property type="match status" value="2"/>
</dbReference>
<dbReference type="AlphaFoldDB" id="A0A4S3MR59"/>
<comment type="caution">
    <text evidence="1">The sequence shown here is derived from an EMBL/GenBank/DDBJ whole genome shotgun (WGS) entry which is preliminary data.</text>
</comment>
<protein>
    <submittedName>
        <fullName evidence="1">Calcium-binding protein</fullName>
    </submittedName>
</protein>
<proteinExistence type="predicted"/>
<dbReference type="SUPFAM" id="SSF51120">
    <property type="entry name" value="beta-Roll"/>
    <property type="match status" value="1"/>
</dbReference>